<evidence type="ECO:0000313" key="2">
    <source>
        <dbReference type="Proteomes" id="UP000095023"/>
    </source>
</evidence>
<sequence length="582" mass="65965">MALSVSVNSLSLQDILSIIPASIQPTLETIEELVSTCIQNNWRSLAVQLVGELSITSSPSDLVAYYKLKLDVQNATSLHQLDDILYLDPSTYTADLLTILLQKYWAHGEYSTFSSVLSSYTPSPLDSRYYTALLDLLKQYQHEYTNEAIGNFAFRLLKSRIYLSKAVVSSMLDLYFVQDQIPRFTELLLAFSSSIRISPSTLASILEYYSSTDHVQAFIVCQKFQTAFPELNLFAVLAETCAPLLSSENSSHFVDSALRSLEATSRPLFLHSALKLASPVSSEEYKNLVKCVIHAKETSLITTESRSTFQHLVSALRDTLPRQERSVAVVELARMNESHIPYEVLRNYYDQLNFAVLKGDAELQLAEEFGFLCYVIYCLCSSKIGKRSVYTSNGIGALFEHSAYYGIGLKSLGVVFEQSQNLPLWMSQQYCDRFIDKAEFGMAWNMVHNFGADKCIERLMREMIERDLSCKALEQCIHYNKKHTRKEKKSVRYELVLEAICAMIEDVKVSPSAFKDTVAAVSSFYSLNQKVFGEPFMDAIFTRQTRIGDLSTQDIMWALSIAYSADISTDLYNEWKLRLKMV</sequence>
<keyword evidence="2" id="KW-1185">Reference proteome</keyword>
<name>A0A1E4TCY8_9ASCO</name>
<dbReference type="EMBL" id="KV453843">
    <property type="protein sequence ID" value="ODV89573.1"/>
    <property type="molecule type" value="Genomic_DNA"/>
</dbReference>
<dbReference type="AlphaFoldDB" id="A0A1E4TCY8"/>
<dbReference type="Proteomes" id="UP000095023">
    <property type="component" value="Unassembled WGS sequence"/>
</dbReference>
<accession>A0A1E4TCY8</accession>
<gene>
    <name evidence="1" type="ORF">CANCADRAFT_148563</name>
</gene>
<evidence type="ECO:0000313" key="1">
    <source>
        <dbReference type="EMBL" id="ODV89573.1"/>
    </source>
</evidence>
<organism evidence="1 2">
    <name type="scientific">Tortispora caseinolytica NRRL Y-17796</name>
    <dbReference type="NCBI Taxonomy" id="767744"/>
    <lineage>
        <taxon>Eukaryota</taxon>
        <taxon>Fungi</taxon>
        <taxon>Dikarya</taxon>
        <taxon>Ascomycota</taxon>
        <taxon>Saccharomycotina</taxon>
        <taxon>Trigonopsidomycetes</taxon>
        <taxon>Trigonopsidales</taxon>
        <taxon>Trigonopsidaceae</taxon>
        <taxon>Tortispora</taxon>
    </lineage>
</organism>
<reference evidence="2" key="1">
    <citation type="submission" date="2016-02" db="EMBL/GenBank/DDBJ databases">
        <title>Comparative genomics of biotechnologically important yeasts.</title>
        <authorList>
            <consortium name="DOE Joint Genome Institute"/>
            <person name="Riley R."/>
            <person name="Haridas S."/>
            <person name="Wolfe K.H."/>
            <person name="Lopes M.R."/>
            <person name="Hittinger C.T."/>
            <person name="Goker M."/>
            <person name="Salamov A."/>
            <person name="Wisecaver J."/>
            <person name="Long T.M."/>
            <person name="Aerts A.L."/>
            <person name="Barry K."/>
            <person name="Choi C."/>
            <person name="Clum A."/>
            <person name="Coughlan A.Y."/>
            <person name="Deshpande S."/>
            <person name="Douglass A.P."/>
            <person name="Hanson S.J."/>
            <person name="Klenk H.-P."/>
            <person name="Labutti K."/>
            <person name="Lapidus A."/>
            <person name="Lindquist E."/>
            <person name="Lipzen A."/>
            <person name="Meier-Kolthoff J.P."/>
            <person name="Ohm R.A."/>
            <person name="Otillar R.P."/>
            <person name="Pangilinan J."/>
            <person name="Peng Y."/>
            <person name="Rokas A."/>
            <person name="Rosa C.A."/>
            <person name="Scheuner C."/>
            <person name="Sibirny A.A."/>
            <person name="Slot J.C."/>
            <person name="Stielow J.B."/>
            <person name="Sun H."/>
            <person name="Kurtzman C.P."/>
            <person name="Blackwell M."/>
            <person name="Jeffries T.W."/>
            <person name="Grigoriev I.V."/>
        </authorList>
    </citation>
    <scope>NUCLEOTIDE SEQUENCE [LARGE SCALE GENOMIC DNA]</scope>
    <source>
        <strain evidence="2">NRRL Y-17796</strain>
    </source>
</reference>
<protein>
    <submittedName>
        <fullName evidence="1">Uncharacterized protein</fullName>
    </submittedName>
</protein>
<proteinExistence type="predicted"/>